<dbReference type="HOGENOM" id="CLU_2335524_0_0_1"/>
<feature type="chain" id="PRO_5004242592" evidence="1">
    <location>
        <begin position="19"/>
        <end position="98"/>
    </location>
</feature>
<evidence type="ECO:0000313" key="2">
    <source>
        <dbReference type="EMBL" id="CCD67232.1"/>
    </source>
</evidence>
<dbReference type="Bgee" id="WBGene00044462">
    <property type="expression patterns" value="Expressed in adult organism and 3 other cell types or tissues"/>
</dbReference>
<gene>
    <name evidence="2 4" type="ORF">C44B12.9</name>
    <name evidence="2" type="ORF">CELE_C44B12.9</name>
</gene>
<dbReference type="KEGG" id="cel:CELE_C44B12.9"/>
<proteinExistence type="predicted"/>
<dbReference type="UCSC" id="C44B12.9">
    <property type="organism name" value="c. elegans"/>
</dbReference>
<keyword evidence="3" id="KW-1185">Reference proteome</keyword>
<dbReference type="AlphaFoldDB" id="Q4R134"/>
<dbReference type="PaxDb" id="6239-C44B12.9"/>
<reference evidence="2 3" key="1">
    <citation type="journal article" date="1998" name="Science">
        <title>Genome sequence of the nematode C. elegans: a platform for investigating biology.</title>
        <authorList>
            <consortium name="The C. elegans sequencing consortium"/>
            <person name="Sulson J.E."/>
            <person name="Waterston R."/>
        </authorList>
    </citation>
    <scope>NUCLEOTIDE SEQUENCE [LARGE SCALE GENOMIC DNA]</scope>
    <source>
        <strain evidence="2 3">Bristol N2</strain>
    </source>
</reference>
<dbReference type="FunCoup" id="Q4R134">
    <property type="interactions" value="819"/>
</dbReference>
<dbReference type="InterPro" id="IPR027913">
    <property type="entry name" value="DUF4473"/>
</dbReference>
<name>Q4R134_CAEEL</name>
<dbReference type="Pfam" id="PF14747">
    <property type="entry name" value="DUF4473"/>
    <property type="match status" value="1"/>
</dbReference>
<evidence type="ECO:0000313" key="3">
    <source>
        <dbReference type="Proteomes" id="UP000001940"/>
    </source>
</evidence>
<dbReference type="RefSeq" id="NP_001033402.2">
    <property type="nucleotide sequence ID" value="NM_001038313.4"/>
</dbReference>
<organism evidence="2 3">
    <name type="scientific">Caenorhabditis elegans</name>
    <dbReference type="NCBI Taxonomy" id="6239"/>
    <lineage>
        <taxon>Eukaryota</taxon>
        <taxon>Metazoa</taxon>
        <taxon>Ecdysozoa</taxon>
        <taxon>Nematoda</taxon>
        <taxon>Chromadorea</taxon>
        <taxon>Rhabditida</taxon>
        <taxon>Rhabditina</taxon>
        <taxon>Rhabditomorpha</taxon>
        <taxon>Rhabditoidea</taxon>
        <taxon>Rhabditidae</taxon>
        <taxon>Peloderinae</taxon>
        <taxon>Caenorhabditis</taxon>
    </lineage>
</organism>
<dbReference type="InParanoid" id="Q4R134"/>
<dbReference type="WormBase" id="C44B12.9">
    <property type="protein sequence ID" value="CE44190"/>
    <property type="gene ID" value="WBGene00044462"/>
</dbReference>
<evidence type="ECO:0000313" key="4">
    <source>
        <dbReference type="WormBase" id="C44B12.9"/>
    </source>
</evidence>
<dbReference type="Proteomes" id="UP000001940">
    <property type="component" value="Chromosome IV"/>
</dbReference>
<keyword evidence="1" id="KW-0732">Signal</keyword>
<dbReference type="AGR" id="WB:WBGene00044462"/>
<feature type="signal peptide" evidence="1">
    <location>
        <begin position="1"/>
        <end position="18"/>
    </location>
</feature>
<dbReference type="EMBL" id="BX284604">
    <property type="protein sequence ID" value="CCD67232.1"/>
    <property type="molecule type" value="Genomic_DNA"/>
</dbReference>
<protein>
    <submittedName>
        <fullName evidence="2">Uncharacterized protein</fullName>
    </submittedName>
</protein>
<dbReference type="SMR" id="Q4R134"/>
<dbReference type="GeneID" id="3896776"/>
<dbReference type="CTD" id="3896776"/>
<accession>Q4R134</accession>
<sequence>MLKQFLLFSAIFVTLITALTKDIHKMASELHAAGVDKKYTDELVKLDTDIAVALAKAEGDEPKKNKIFEEYDRAQEKRRRAMPKKQLEIEDKYFETVR</sequence>
<evidence type="ECO:0000256" key="1">
    <source>
        <dbReference type="SAM" id="SignalP"/>
    </source>
</evidence>